<keyword evidence="2 4" id="KW-0863">Zinc-finger</keyword>
<evidence type="ECO:0000256" key="1">
    <source>
        <dbReference type="ARBA" id="ARBA00022723"/>
    </source>
</evidence>
<dbReference type="InterPro" id="IPR010666">
    <property type="entry name" value="Znf_GRF"/>
</dbReference>
<reference evidence="6 7" key="1">
    <citation type="journal article" date="2010" name="Nature">
        <title>Genome sequencing and analysis of the model grass Brachypodium distachyon.</title>
        <authorList>
            <consortium name="International Brachypodium Initiative"/>
        </authorList>
    </citation>
    <scope>NUCLEOTIDE SEQUENCE [LARGE SCALE GENOMIC DNA]</scope>
    <source>
        <strain evidence="6 7">Bd21</strain>
    </source>
</reference>
<evidence type="ECO:0000259" key="5">
    <source>
        <dbReference type="PROSITE" id="PS51999"/>
    </source>
</evidence>
<dbReference type="FunCoup" id="I1GWP8">
    <property type="interactions" value="8"/>
</dbReference>
<accession>I1GWP8</accession>
<evidence type="ECO:0000313" key="7">
    <source>
        <dbReference type="EnsemblPlants" id="KQK17404"/>
    </source>
</evidence>
<evidence type="ECO:0000256" key="3">
    <source>
        <dbReference type="ARBA" id="ARBA00022833"/>
    </source>
</evidence>
<reference evidence="6" key="2">
    <citation type="submission" date="2017-06" db="EMBL/GenBank/DDBJ databases">
        <title>WGS assembly of Brachypodium distachyon.</title>
        <authorList>
            <consortium name="The International Brachypodium Initiative"/>
            <person name="Lucas S."/>
            <person name="Harmon-Smith M."/>
            <person name="Lail K."/>
            <person name="Tice H."/>
            <person name="Grimwood J."/>
            <person name="Bruce D."/>
            <person name="Barry K."/>
            <person name="Shu S."/>
            <person name="Lindquist E."/>
            <person name="Wang M."/>
            <person name="Pitluck S."/>
            <person name="Vogel J.P."/>
            <person name="Garvin D.F."/>
            <person name="Mockler T.C."/>
            <person name="Schmutz J."/>
            <person name="Rokhsar D."/>
            <person name="Bevan M.W."/>
        </authorList>
    </citation>
    <scope>NUCLEOTIDE SEQUENCE</scope>
    <source>
        <strain evidence="6">Bd21</strain>
    </source>
</reference>
<dbReference type="KEGG" id="bdi:100846688"/>
<dbReference type="AlphaFoldDB" id="I1GWP8"/>
<keyword evidence="3" id="KW-0862">Zinc</keyword>
<sequence length="149" mass="17191">MAPGRCDDREETEEKKSREMISGQVPVAIDDIEYYGWEVDSKIKCFHGLLPVRKVAFDGENTGRRFIGCSCEDETSCDLLVWYDPEWPGPLKRALQQLWTMLSTQEHKIHAELDSLFRTLESGRGRQHGTAVRKTRHVDRKTILDGLRD</sequence>
<dbReference type="GO" id="GO:0008270">
    <property type="term" value="F:zinc ion binding"/>
    <property type="evidence" value="ECO:0007669"/>
    <property type="project" value="UniProtKB-KW"/>
</dbReference>
<dbReference type="GeneID" id="100846688"/>
<protein>
    <recommendedName>
        <fullName evidence="5">GRF-type domain-containing protein</fullName>
    </recommendedName>
</protein>
<dbReference type="PANTHER" id="PTHR35163:SF12">
    <property type="entry name" value="OS05G0134500 PROTEIN"/>
    <property type="match status" value="1"/>
</dbReference>
<name>I1GWP8_BRADI</name>
<dbReference type="PROSITE" id="PS51999">
    <property type="entry name" value="ZF_GRF"/>
    <property type="match status" value="1"/>
</dbReference>
<dbReference type="PANTHER" id="PTHR35163">
    <property type="entry name" value="OS02G0467300 PROTEIN"/>
    <property type="match status" value="1"/>
</dbReference>
<dbReference type="eggNOG" id="ENOG502R3V4">
    <property type="taxonomic scope" value="Eukaryota"/>
</dbReference>
<dbReference type="EnsemblPlants" id="KQK17404">
    <property type="protein sequence ID" value="KQK17404"/>
    <property type="gene ID" value="BRADI_1g34230v3"/>
</dbReference>
<organism evidence="7">
    <name type="scientific">Brachypodium distachyon</name>
    <name type="common">Purple false brome</name>
    <name type="synonym">Trachynia distachya</name>
    <dbReference type="NCBI Taxonomy" id="15368"/>
    <lineage>
        <taxon>Eukaryota</taxon>
        <taxon>Viridiplantae</taxon>
        <taxon>Streptophyta</taxon>
        <taxon>Embryophyta</taxon>
        <taxon>Tracheophyta</taxon>
        <taxon>Spermatophyta</taxon>
        <taxon>Magnoliopsida</taxon>
        <taxon>Liliopsida</taxon>
        <taxon>Poales</taxon>
        <taxon>Poaceae</taxon>
        <taxon>BOP clade</taxon>
        <taxon>Pooideae</taxon>
        <taxon>Stipodae</taxon>
        <taxon>Brachypodieae</taxon>
        <taxon>Brachypodium</taxon>
    </lineage>
</organism>
<gene>
    <name evidence="7" type="primary">LOC100846688</name>
    <name evidence="6" type="ORF">BRADI_1g34230v3</name>
</gene>
<evidence type="ECO:0000313" key="8">
    <source>
        <dbReference type="Proteomes" id="UP000008810"/>
    </source>
</evidence>
<dbReference type="Gramene" id="KQK17404">
    <property type="protein sequence ID" value="KQK17404"/>
    <property type="gene ID" value="BRADI_1g34230v3"/>
</dbReference>
<proteinExistence type="predicted"/>
<feature type="domain" description="GRF-type" evidence="5">
    <location>
        <begin position="45"/>
        <end position="86"/>
    </location>
</feature>
<dbReference type="RefSeq" id="XP_003563515.1">
    <property type="nucleotide sequence ID" value="XM_003563467.4"/>
</dbReference>
<dbReference type="HOGENOM" id="CLU_1752228_0_0_1"/>
<dbReference type="Proteomes" id="UP000008810">
    <property type="component" value="Chromosome 1"/>
</dbReference>
<evidence type="ECO:0000256" key="2">
    <source>
        <dbReference type="ARBA" id="ARBA00022771"/>
    </source>
</evidence>
<dbReference type="EMBL" id="CM000880">
    <property type="protein sequence ID" value="KQK17404.1"/>
    <property type="molecule type" value="Genomic_DNA"/>
</dbReference>
<dbReference type="OMA" id="GWEVDSK"/>
<dbReference type="OrthoDB" id="696051at2759"/>
<reference evidence="7" key="3">
    <citation type="submission" date="2018-08" db="UniProtKB">
        <authorList>
            <consortium name="EnsemblPlants"/>
        </authorList>
    </citation>
    <scope>IDENTIFICATION</scope>
    <source>
        <strain evidence="7">cv. Bd21</strain>
    </source>
</reference>
<evidence type="ECO:0000256" key="4">
    <source>
        <dbReference type="PROSITE-ProRule" id="PRU01343"/>
    </source>
</evidence>
<keyword evidence="1" id="KW-0479">Metal-binding</keyword>
<keyword evidence="8" id="KW-1185">Reference proteome</keyword>
<evidence type="ECO:0000313" key="6">
    <source>
        <dbReference type="EMBL" id="KQK17404.1"/>
    </source>
</evidence>